<gene>
    <name evidence="2" type="ORF">GGX14DRAFT_390187</name>
</gene>
<dbReference type="AlphaFoldDB" id="A0AAD6VPZ1"/>
<dbReference type="EMBL" id="JARJCW010000012">
    <property type="protein sequence ID" value="KAJ7218413.1"/>
    <property type="molecule type" value="Genomic_DNA"/>
</dbReference>
<accession>A0AAD6VPZ1</accession>
<feature type="transmembrane region" description="Helical" evidence="1">
    <location>
        <begin position="133"/>
        <end position="152"/>
    </location>
</feature>
<evidence type="ECO:0000313" key="3">
    <source>
        <dbReference type="Proteomes" id="UP001219525"/>
    </source>
</evidence>
<keyword evidence="3" id="KW-1185">Reference proteome</keyword>
<protein>
    <submittedName>
        <fullName evidence="2">Uncharacterized protein</fullName>
    </submittedName>
</protein>
<name>A0AAD6VPZ1_9AGAR</name>
<keyword evidence="1" id="KW-1133">Transmembrane helix</keyword>
<proteinExistence type="predicted"/>
<dbReference type="Proteomes" id="UP001219525">
    <property type="component" value="Unassembled WGS sequence"/>
</dbReference>
<reference evidence="2" key="1">
    <citation type="submission" date="2023-03" db="EMBL/GenBank/DDBJ databases">
        <title>Massive genome expansion in bonnet fungi (Mycena s.s.) driven by repeated elements and novel gene families across ecological guilds.</title>
        <authorList>
            <consortium name="Lawrence Berkeley National Laboratory"/>
            <person name="Harder C.B."/>
            <person name="Miyauchi S."/>
            <person name="Viragh M."/>
            <person name="Kuo A."/>
            <person name="Thoen E."/>
            <person name="Andreopoulos B."/>
            <person name="Lu D."/>
            <person name="Skrede I."/>
            <person name="Drula E."/>
            <person name="Henrissat B."/>
            <person name="Morin E."/>
            <person name="Kohler A."/>
            <person name="Barry K."/>
            <person name="LaButti K."/>
            <person name="Morin E."/>
            <person name="Salamov A."/>
            <person name="Lipzen A."/>
            <person name="Mereny Z."/>
            <person name="Hegedus B."/>
            <person name="Baldrian P."/>
            <person name="Stursova M."/>
            <person name="Weitz H."/>
            <person name="Taylor A."/>
            <person name="Grigoriev I.V."/>
            <person name="Nagy L.G."/>
            <person name="Martin F."/>
            <person name="Kauserud H."/>
        </authorList>
    </citation>
    <scope>NUCLEOTIDE SEQUENCE</scope>
    <source>
        <strain evidence="2">9144</strain>
    </source>
</reference>
<sequence length="167" mass="18788">MPCFKCGALACKDLKRSLADISAEAVQFLVDERWSKSREAGEIDVDTRVYSVTSAGCGGIMENTVSLEFSRQNSVFDGKEATANIISQNILIYSMSPKLKESSQRKYQEPESKVRYFGIDEQTSLEDSGTVKFVIMLQILVANCTAVSSVIFRNYWLNRRFRGQLVM</sequence>
<keyword evidence="1" id="KW-0472">Membrane</keyword>
<organism evidence="2 3">
    <name type="scientific">Mycena pura</name>
    <dbReference type="NCBI Taxonomy" id="153505"/>
    <lineage>
        <taxon>Eukaryota</taxon>
        <taxon>Fungi</taxon>
        <taxon>Dikarya</taxon>
        <taxon>Basidiomycota</taxon>
        <taxon>Agaricomycotina</taxon>
        <taxon>Agaricomycetes</taxon>
        <taxon>Agaricomycetidae</taxon>
        <taxon>Agaricales</taxon>
        <taxon>Marasmiineae</taxon>
        <taxon>Mycenaceae</taxon>
        <taxon>Mycena</taxon>
    </lineage>
</organism>
<evidence type="ECO:0000256" key="1">
    <source>
        <dbReference type="SAM" id="Phobius"/>
    </source>
</evidence>
<keyword evidence="1" id="KW-0812">Transmembrane</keyword>
<evidence type="ECO:0000313" key="2">
    <source>
        <dbReference type="EMBL" id="KAJ7218413.1"/>
    </source>
</evidence>
<comment type="caution">
    <text evidence="2">The sequence shown here is derived from an EMBL/GenBank/DDBJ whole genome shotgun (WGS) entry which is preliminary data.</text>
</comment>